<dbReference type="AlphaFoldDB" id="A0A8S1RMZ5"/>
<evidence type="ECO:0000313" key="3">
    <source>
        <dbReference type="EMBL" id="CAD8128195.1"/>
    </source>
</evidence>
<name>A0A8S1RMZ5_9CILI</name>
<accession>A0A8S1RMZ5</accession>
<proteinExistence type="predicted"/>
<dbReference type="EMBL" id="CAJJDN010000184">
    <property type="protein sequence ID" value="CAD8128192.1"/>
    <property type="molecule type" value="Genomic_DNA"/>
</dbReference>
<comment type="caution">
    <text evidence="3">The sequence shown here is derived from an EMBL/GenBank/DDBJ whole genome shotgun (WGS) entry which is preliminary data.</text>
</comment>
<organism evidence="3 4">
    <name type="scientific">Paramecium sonneborni</name>
    <dbReference type="NCBI Taxonomy" id="65129"/>
    <lineage>
        <taxon>Eukaryota</taxon>
        <taxon>Sar</taxon>
        <taxon>Alveolata</taxon>
        <taxon>Ciliophora</taxon>
        <taxon>Intramacronucleata</taxon>
        <taxon>Oligohymenophorea</taxon>
        <taxon>Peniculida</taxon>
        <taxon>Parameciidae</taxon>
        <taxon>Paramecium</taxon>
    </lineage>
</organism>
<keyword evidence="4" id="KW-1185">Reference proteome</keyword>
<gene>
    <name evidence="1" type="ORF">PSON_ATCC_30995.1.T1840023</name>
    <name evidence="2" type="ORF">PSON_ATCC_30995.1.T1840024</name>
    <name evidence="3" type="ORF">PSON_ATCC_30995.1.T1840026</name>
</gene>
<sequence>MIFLIFVRAQDLPIVQIVLPFQSKEYSKILEKKQIPYAGCKPQIISTNQLLTQLSNISSVKY</sequence>
<dbReference type="EMBL" id="CAJJDN010000184">
    <property type="protein sequence ID" value="CAD8128195.1"/>
    <property type="molecule type" value="Genomic_DNA"/>
</dbReference>
<evidence type="ECO:0000313" key="1">
    <source>
        <dbReference type="EMBL" id="CAD8128192.1"/>
    </source>
</evidence>
<dbReference type="Proteomes" id="UP000692954">
    <property type="component" value="Unassembled WGS sequence"/>
</dbReference>
<protein>
    <submittedName>
        <fullName evidence="3">Uncharacterized protein</fullName>
    </submittedName>
</protein>
<evidence type="ECO:0000313" key="2">
    <source>
        <dbReference type="EMBL" id="CAD8128193.1"/>
    </source>
</evidence>
<dbReference type="EMBL" id="CAJJDN010000184">
    <property type="protein sequence ID" value="CAD8128193.1"/>
    <property type="molecule type" value="Genomic_DNA"/>
</dbReference>
<reference evidence="3" key="1">
    <citation type="submission" date="2021-01" db="EMBL/GenBank/DDBJ databases">
        <authorList>
            <consortium name="Genoscope - CEA"/>
            <person name="William W."/>
        </authorList>
    </citation>
    <scope>NUCLEOTIDE SEQUENCE</scope>
</reference>
<evidence type="ECO:0000313" key="4">
    <source>
        <dbReference type="Proteomes" id="UP000692954"/>
    </source>
</evidence>